<evidence type="ECO:0000313" key="2">
    <source>
        <dbReference type="Proteomes" id="UP000075615"/>
    </source>
</evidence>
<dbReference type="AlphaFoldDB" id="A0A150XEM9"/>
<dbReference type="EMBL" id="LRDB01000014">
    <property type="protein sequence ID" value="KYG77160.1"/>
    <property type="molecule type" value="Genomic_DNA"/>
</dbReference>
<accession>A0A150XEM9</accession>
<proteinExistence type="predicted"/>
<sequence length="241" mass="28805">MNYLEQLLQPEWKLKRTEVLKRDNNCCQICFNEKVIQETIIGLTEVKEFEEKLECTKLTVIGKGVKILKHEIFNYPFEYSNAAVYLKEIENRQKVVAIRVLDHMVRTTNQVSAQELFEDGKSLEELIYDQETIFELNKSFSKNFKWLYGFNLQVHHECYRQSRMAWEYENEDLLTLCWQCHEDEHKEKKIPVYSTRGDVLGEYTRCNRCFGAGRFPEYNHVQKGICFRCIGKRFEELIDQV</sequence>
<reference evidence="1 2" key="1">
    <citation type="submission" date="2016-01" db="EMBL/GenBank/DDBJ databases">
        <title>Genome sequencing of Roseivirga echinicomitans KMM 6058.</title>
        <authorList>
            <person name="Selvaratnam C."/>
            <person name="Thevarajoo S."/>
            <person name="Goh K.M."/>
            <person name="Ee R."/>
            <person name="Chan K.-G."/>
            <person name="Chong C.S."/>
        </authorList>
    </citation>
    <scope>NUCLEOTIDE SEQUENCE [LARGE SCALE GENOMIC DNA]</scope>
    <source>
        <strain evidence="1 2">KMM 6058</strain>
    </source>
</reference>
<protein>
    <submittedName>
        <fullName evidence="1">Uncharacterized protein</fullName>
    </submittedName>
</protein>
<dbReference type="RefSeq" id="WP_068415289.1">
    <property type="nucleotide sequence ID" value="NZ_LRDB01000014.1"/>
</dbReference>
<gene>
    <name evidence="1" type="ORF">AWN68_18175</name>
</gene>
<evidence type="ECO:0000313" key="1">
    <source>
        <dbReference type="EMBL" id="KYG77160.1"/>
    </source>
</evidence>
<organism evidence="1 2">
    <name type="scientific">Roseivirga echinicomitans</name>
    <dbReference type="NCBI Taxonomy" id="296218"/>
    <lineage>
        <taxon>Bacteria</taxon>
        <taxon>Pseudomonadati</taxon>
        <taxon>Bacteroidota</taxon>
        <taxon>Cytophagia</taxon>
        <taxon>Cytophagales</taxon>
        <taxon>Roseivirgaceae</taxon>
        <taxon>Roseivirga</taxon>
    </lineage>
</organism>
<comment type="caution">
    <text evidence="1">The sequence shown here is derived from an EMBL/GenBank/DDBJ whole genome shotgun (WGS) entry which is preliminary data.</text>
</comment>
<dbReference type="Proteomes" id="UP000075615">
    <property type="component" value="Unassembled WGS sequence"/>
</dbReference>
<keyword evidence="2" id="KW-1185">Reference proteome</keyword>
<dbReference type="OrthoDB" id="6624755at2"/>
<dbReference type="STRING" id="296218.AWN68_18175"/>
<name>A0A150XEM9_9BACT</name>